<gene>
    <name evidence="1" type="ORF">NIES23_63770</name>
</gene>
<reference evidence="1 2" key="1">
    <citation type="submission" date="2017-06" db="EMBL/GenBank/DDBJ databases">
        <title>Genome sequencing of cyanobaciteial culture collection at National Institute for Environmental Studies (NIES).</title>
        <authorList>
            <person name="Hirose Y."/>
            <person name="Shimura Y."/>
            <person name="Fujisawa T."/>
            <person name="Nakamura Y."/>
            <person name="Kawachi M."/>
        </authorList>
    </citation>
    <scope>NUCLEOTIDE SEQUENCE [LARGE SCALE GENOMIC DNA]</scope>
    <source>
        <strain evidence="1 2">NIES-23</strain>
        <plasmid evidence="2">Plasmid Plasmid4 dna</plasmid>
    </source>
</reference>
<organism evidence="1 2">
    <name type="scientific">Trichormus variabilis NIES-23</name>
    <dbReference type="NCBI Taxonomy" id="1973479"/>
    <lineage>
        <taxon>Bacteria</taxon>
        <taxon>Bacillati</taxon>
        <taxon>Cyanobacteriota</taxon>
        <taxon>Cyanophyceae</taxon>
        <taxon>Nostocales</taxon>
        <taxon>Nostocaceae</taxon>
        <taxon>Trichormus</taxon>
    </lineage>
</organism>
<dbReference type="EMBL" id="AP018220">
    <property type="protein sequence ID" value="BAY73525.1"/>
    <property type="molecule type" value="Genomic_DNA"/>
</dbReference>
<name>A0A1Z4KX32_ANAVA</name>
<evidence type="ECO:0000313" key="1">
    <source>
        <dbReference type="EMBL" id="BAY73525.1"/>
    </source>
</evidence>
<proteinExistence type="predicted"/>
<sequence length="48" mass="5354">MLICYIYGNSQNKKFQLTHHLPPKAALTPALKPPYLANKADISTQKAD</sequence>
<protein>
    <submittedName>
        <fullName evidence="1">Uncharacterized protein</fullName>
    </submittedName>
</protein>
<keyword evidence="1" id="KW-0614">Plasmid</keyword>
<accession>A0A1Z4KX32</accession>
<dbReference type="AlphaFoldDB" id="A0A1Z4KX32"/>
<geneLocation type="plasmid" evidence="1">
    <name>plasmid4</name>
</geneLocation>
<evidence type="ECO:0000313" key="2">
    <source>
        <dbReference type="Proteomes" id="UP000217507"/>
    </source>
</evidence>
<dbReference type="Proteomes" id="UP000217507">
    <property type="component" value="Plasmid Plasmid4 dna"/>
</dbReference>